<dbReference type="InterPro" id="IPR000742">
    <property type="entry name" value="EGF"/>
</dbReference>
<dbReference type="InterPro" id="IPR018097">
    <property type="entry name" value="EGF_Ca-bd_CS"/>
</dbReference>
<reference evidence="5 6" key="1">
    <citation type="submission" date="2021-06" db="EMBL/GenBank/DDBJ databases">
        <authorList>
            <person name="Palmer J.M."/>
        </authorList>
    </citation>
    <scope>NUCLEOTIDE SEQUENCE [LARGE SCALE GENOMIC DNA]</scope>
    <source>
        <strain evidence="5 6">XR_2019</strain>
        <tissue evidence="5">Muscle</tissue>
    </source>
</reference>
<keyword evidence="2" id="KW-1015">Disulfide bond</keyword>
<dbReference type="CDD" id="cd00054">
    <property type="entry name" value="EGF_CA"/>
    <property type="match status" value="1"/>
</dbReference>
<evidence type="ECO:0000256" key="3">
    <source>
        <dbReference type="PROSITE-ProRule" id="PRU00076"/>
    </source>
</evidence>
<dbReference type="Proteomes" id="UP001444071">
    <property type="component" value="Unassembled WGS sequence"/>
</dbReference>
<dbReference type="PANTHER" id="PTHR10199:SF89">
    <property type="entry name" value="THROMBOSPONDIN-3"/>
    <property type="match status" value="1"/>
</dbReference>
<feature type="non-terminal residue" evidence="5">
    <location>
        <position position="1"/>
    </location>
</feature>
<evidence type="ECO:0000259" key="4">
    <source>
        <dbReference type="PROSITE" id="PS50026"/>
    </source>
</evidence>
<dbReference type="PROSITE" id="PS50026">
    <property type="entry name" value="EGF_3"/>
    <property type="match status" value="1"/>
</dbReference>
<evidence type="ECO:0000256" key="1">
    <source>
        <dbReference type="ARBA" id="ARBA00022536"/>
    </source>
</evidence>
<proteinExistence type="predicted"/>
<dbReference type="InterPro" id="IPR024665">
    <property type="entry name" value="TSP/COMP_CC"/>
</dbReference>
<keyword evidence="1 3" id="KW-0245">EGF-like domain</keyword>
<sequence length="245" mass="26423">GAVESLRLALGGSVAKAGALTDCPFQGDSSAYNSVSGDVQSILGEHTKALIGQLIIFNQVLGELRQDIREQVKEMSLIRNTILECQVCGFHEPQSRCSPNPCYKGVSCMDSLQYPGYTCGPCPPATTGNGTHCKDIDECELQPCYSPGACVNTMGGFSCKPCPPGLWGAPLAGTGLDYTKTHKQVSHMKTTKVLLNDISIFSNCECSYLHKQLVMFKQSARRSLAPLQTGLRGDLMVKQESLVLR</sequence>
<protein>
    <submittedName>
        <fullName evidence="5">Thrombospondin-3a</fullName>
    </submittedName>
</protein>
<dbReference type="EMBL" id="JAHRIM010032581">
    <property type="protein sequence ID" value="MEQ2265495.1"/>
    <property type="molecule type" value="Genomic_DNA"/>
</dbReference>
<dbReference type="InterPro" id="IPR049883">
    <property type="entry name" value="NOTCH1_EGF-like"/>
</dbReference>
<evidence type="ECO:0000313" key="5">
    <source>
        <dbReference type="EMBL" id="MEQ2265495.1"/>
    </source>
</evidence>
<organism evidence="5 6">
    <name type="scientific">Xenotaenia resolanae</name>
    <dbReference type="NCBI Taxonomy" id="208358"/>
    <lineage>
        <taxon>Eukaryota</taxon>
        <taxon>Metazoa</taxon>
        <taxon>Chordata</taxon>
        <taxon>Craniata</taxon>
        <taxon>Vertebrata</taxon>
        <taxon>Euteleostomi</taxon>
        <taxon>Actinopterygii</taxon>
        <taxon>Neopterygii</taxon>
        <taxon>Teleostei</taxon>
        <taxon>Neoteleostei</taxon>
        <taxon>Acanthomorphata</taxon>
        <taxon>Ovalentaria</taxon>
        <taxon>Atherinomorphae</taxon>
        <taxon>Cyprinodontiformes</taxon>
        <taxon>Goodeidae</taxon>
        <taxon>Xenotaenia</taxon>
    </lineage>
</organism>
<keyword evidence="6" id="KW-1185">Reference proteome</keyword>
<dbReference type="SUPFAM" id="SSF57196">
    <property type="entry name" value="EGF/Laminin"/>
    <property type="match status" value="1"/>
</dbReference>
<dbReference type="Pfam" id="PF07645">
    <property type="entry name" value="EGF_CA"/>
    <property type="match status" value="1"/>
</dbReference>
<dbReference type="Gene3D" id="1.20.5.10">
    <property type="match status" value="1"/>
</dbReference>
<dbReference type="SMART" id="SM00179">
    <property type="entry name" value="EGF_CA"/>
    <property type="match status" value="1"/>
</dbReference>
<comment type="caution">
    <text evidence="3">Lacks conserved residue(s) required for the propagation of feature annotation.</text>
</comment>
<dbReference type="PANTHER" id="PTHR10199">
    <property type="entry name" value="THROMBOSPONDIN"/>
    <property type="match status" value="1"/>
</dbReference>
<dbReference type="SMART" id="SM00181">
    <property type="entry name" value="EGF"/>
    <property type="match status" value="2"/>
</dbReference>
<accession>A0ABV0W7I6</accession>
<dbReference type="InterPro" id="IPR001881">
    <property type="entry name" value="EGF-like_Ca-bd_dom"/>
</dbReference>
<dbReference type="InterPro" id="IPR046970">
    <property type="entry name" value="TSP/COMP_CC_sf"/>
</dbReference>
<dbReference type="Pfam" id="PF11598">
    <property type="entry name" value="COMP"/>
    <property type="match status" value="1"/>
</dbReference>
<evidence type="ECO:0000256" key="2">
    <source>
        <dbReference type="ARBA" id="ARBA00023157"/>
    </source>
</evidence>
<comment type="caution">
    <text evidence="5">The sequence shown here is derived from an EMBL/GenBank/DDBJ whole genome shotgun (WGS) entry which is preliminary data.</text>
</comment>
<evidence type="ECO:0000313" key="6">
    <source>
        <dbReference type="Proteomes" id="UP001444071"/>
    </source>
</evidence>
<feature type="domain" description="EGF-like" evidence="4">
    <location>
        <begin position="135"/>
        <end position="173"/>
    </location>
</feature>
<dbReference type="SUPFAM" id="SSF58006">
    <property type="entry name" value="Assembly domain of cartilage oligomeric matrix protein"/>
    <property type="match status" value="1"/>
</dbReference>
<dbReference type="Gene3D" id="2.10.25.10">
    <property type="entry name" value="Laminin"/>
    <property type="match status" value="2"/>
</dbReference>
<gene>
    <name evidence="5" type="primary">THBS3A_1</name>
    <name evidence="5" type="ORF">XENORESO_007979</name>
</gene>
<dbReference type="PROSITE" id="PS01187">
    <property type="entry name" value="EGF_CA"/>
    <property type="match status" value="1"/>
</dbReference>
<name>A0ABV0W7I6_9TELE</name>